<feature type="transmembrane region" description="Helical" evidence="2">
    <location>
        <begin position="1310"/>
        <end position="1331"/>
    </location>
</feature>
<feature type="transmembrane region" description="Helical" evidence="2">
    <location>
        <begin position="1346"/>
        <end position="1367"/>
    </location>
</feature>
<gene>
    <name evidence="4" type="ORF">SO694_00037115</name>
</gene>
<feature type="transmembrane region" description="Helical" evidence="2">
    <location>
        <begin position="857"/>
        <end position="875"/>
    </location>
</feature>
<feature type="region of interest" description="Disordered" evidence="1">
    <location>
        <begin position="45"/>
        <end position="85"/>
    </location>
</feature>
<reference evidence="4 5" key="1">
    <citation type="submission" date="2024-03" db="EMBL/GenBank/DDBJ databases">
        <title>Aureococcus anophagefferens CCMP1851 and Kratosvirus quantuckense: Draft genome of a second virus-susceptible host strain in the model system.</title>
        <authorList>
            <person name="Chase E."/>
            <person name="Truchon A.R."/>
            <person name="Schepens W."/>
            <person name="Wilhelm S.W."/>
        </authorList>
    </citation>
    <scope>NUCLEOTIDE SEQUENCE [LARGE SCALE GENOMIC DNA]</scope>
    <source>
        <strain evidence="4 5">CCMP1851</strain>
    </source>
</reference>
<feature type="compositionally biased region" description="Low complexity" evidence="1">
    <location>
        <begin position="1404"/>
        <end position="1434"/>
    </location>
</feature>
<dbReference type="InterPro" id="IPR009030">
    <property type="entry name" value="Growth_fac_rcpt_cys_sf"/>
</dbReference>
<sequence length="1441" mass="152329">MATPALADVDGDGDLDVILGESFGDRNLADKLLCFENTGAFRARRNSSARRPRAPSRPWRSGRRAARLARRRRSATSTATATRTPSSAYDGALSLLVAGYCNAPGPCRKAGLCATSAAVFSQAKCDEENAATCTACDAGRYSDAARRACSGASAGSFASSTGARAETPCAPGTYSAAGEDACTADATRASTRAAGARPARAARAAARAFAGAARARRACRQRDDPPPGAYGLGRRRAARPARPGPPRAGGGESTCALSDAGYFVADAGADAQAPCPQGAFSGGGDVACEERAPGRFARRRSVDGPRASASAGSFVSKRGATREDACAAGRFSGSAATACADARLGQVPAGRAERRGGRALRALREPGAFAGRTLARRSRAPRRAAVADAGAAAQEACPPGSFSGANAAACEPCAPGRHAEGAATASAPSRCRARARGAASARRRRAAARGPLQRAARALLRALRRGVDERRGRVDVRAAPTPARDRGALSAVGVRAEGAVVLVDGVLDDSTRAAFAAALDASLGDTFSVVAADAAPLAGRRGDGADVAFGDDGRVARARRVLRRGPAPRAQQLHYCTTERRDDGAAAGRARRRRDRRERTAAARDAATASLASEPTRAAGALVVECPAGTYSTSGAVACVPCAPGTHADAAAMTSCKLARRRLVTPPRAGAAAATPCAAGTYSGSAATACAPCPEGSFVNETGSPNCLRCPAPTTTLVPGRAYCDACREGYYWDGRYFRDHGAAALAATKTQCAACCGRCGDACVGADETDCADCAAPGATLETLDLKKNFWRASAAADAVYRCHQLGACKGGANSSCARGHKGVLCGTCESGHYHDSSLEACRDCGRKFNVSGENIIGSVLVFAVVCLLCGALLKRYGWTQIRAYFVEFFKELDVLHVYSNARKRQHKTKISKKRRREKRRELEEERSRAAADGSGSGSGSDSDGGDGLGELRTSGSKSSLGDGLATRTTAGGGAEQEEDATSGSVMTKLKIIISTYQIATSLPWTLPQVDFPKVFEDVLKLGSIVNLSLISFAKSECFGDITYFDKLLFTTLVPFVFVVLIGVVCALRMAYVPADQRTRVLYKGGYWIMFTLYVFVPGTSSYCFRYFSCASYEGYGGSRAYHVLRADPSIGCGSPAYAAWLPYVLCAMLVYPVGIPATFAALLWRLRDRLDPEVRAKLVGTNSRRVSLGAATELKERSAFGNLANPEDQEYLDAALERHREALRQLQKLEQRANDPALRPIRFLYEEFEPRCCMFIVYEILRRVFLTGCLVMFLPGSISQIAIGLLGTMISYRIYNYYRPYIEEDDNIISEVAQTQLVIIFFYAMMAYATENLEEKDGVFSGEIFGFLLVVILVSVLFVSVWLVIVSHFGHKQISIFFSTAKDRAERRRRVLEMSKSFRRSASAIFSRSGSAAPADAAAGDGDAGPVEAADVPLDEGGV</sequence>
<feature type="compositionally biased region" description="Basic and acidic residues" evidence="1">
    <location>
        <begin position="921"/>
        <end position="931"/>
    </location>
</feature>
<feature type="domain" description="Tyrosine-protein kinase ephrin type A/B receptor-like" evidence="3">
    <location>
        <begin position="680"/>
        <end position="720"/>
    </location>
</feature>
<feature type="region of interest" description="Disordered" evidence="1">
    <location>
        <begin position="908"/>
        <end position="983"/>
    </location>
</feature>
<keyword evidence="5" id="KW-1185">Reference proteome</keyword>
<dbReference type="Gene3D" id="2.10.50.10">
    <property type="entry name" value="Tumor Necrosis Factor Receptor, subunit A, domain 2"/>
    <property type="match status" value="1"/>
</dbReference>
<accession>A0ABR1FKW8</accession>
<organism evidence="4 5">
    <name type="scientific">Aureococcus anophagefferens</name>
    <name type="common">Harmful bloom alga</name>
    <dbReference type="NCBI Taxonomy" id="44056"/>
    <lineage>
        <taxon>Eukaryota</taxon>
        <taxon>Sar</taxon>
        <taxon>Stramenopiles</taxon>
        <taxon>Ochrophyta</taxon>
        <taxon>Pelagophyceae</taxon>
        <taxon>Pelagomonadales</taxon>
        <taxon>Pelagomonadaceae</taxon>
        <taxon>Aureococcus</taxon>
    </lineage>
</organism>
<feature type="compositionally biased region" description="Basic residues" evidence="1">
    <location>
        <begin position="908"/>
        <end position="920"/>
    </location>
</feature>
<dbReference type="Proteomes" id="UP001363151">
    <property type="component" value="Unassembled WGS sequence"/>
</dbReference>
<evidence type="ECO:0000256" key="1">
    <source>
        <dbReference type="SAM" id="MobiDB-lite"/>
    </source>
</evidence>
<feature type="region of interest" description="Disordered" evidence="1">
    <location>
        <begin position="1404"/>
        <end position="1441"/>
    </location>
</feature>
<dbReference type="PANTHER" id="PTHR11319">
    <property type="entry name" value="G PROTEIN-COUPLED RECEPTOR-RELATED"/>
    <property type="match status" value="1"/>
</dbReference>
<evidence type="ECO:0000313" key="5">
    <source>
        <dbReference type="Proteomes" id="UP001363151"/>
    </source>
</evidence>
<dbReference type="PANTHER" id="PTHR11319:SF35">
    <property type="entry name" value="OUTER MEMBRANE PROTEIN PMPC-RELATED"/>
    <property type="match status" value="1"/>
</dbReference>
<evidence type="ECO:0000256" key="2">
    <source>
        <dbReference type="SAM" id="Phobius"/>
    </source>
</evidence>
<keyword evidence="2" id="KW-0472">Membrane</keyword>
<feature type="transmembrane region" description="Helical" evidence="2">
    <location>
        <begin position="1086"/>
        <end position="1106"/>
    </location>
</feature>
<evidence type="ECO:0000259" key="3">
    <source>
        <dbReference type="Pfam" id="PF07699"/>
    </source>
</evidence>
<feature type="region of interest" description="Disordered" evidence="1">
    <location>
        <begin position="215"/>
        <end position="253"/>
    </location>
</feature>
<dbReference type="SMART" id="SM01411">
    <property type="entry name" value="Ephrin_rec_like"/>
    <property type="match status" value="5"/>
</dbReference>
<feature type="transmembrane region" description="Helical" evidence="2">
    <location>
        <begin position="1049"/>
        <end position="1074"/>
    </location>
</feature>
<keyword evidence="2" id="KW-0812">Transmembrane</keyword>
<dbReference type="EMBL" id="JBBJCI010000366">
    <property type="protein sequence ID" value="KAK7232741.1"/>
    <property type="molecule type" value="Genomic_DNA"/>
</dbReference>
<proteinExistence type="predicted"/>
<feature type="region of interest" description="Disordered" evidence="1">
    <location>
        <begin position="579"/>
        <end position="610"/>
    </location>
</feature>
<evidence type="ECO:0000313" key="4">
    <source>
        <dbReference type="EMBL" id="KAK7232741.1"/>
    </source>
</evidence>
<keyword evidence="2" id="KW-1133">Transmembrane helix</keyword>
<feature type="transmembrane region" description="Helical" evidence="2">
    <location>
        <begin position="1142"/>
        <end position="1166"/>
    </location>
</feature>
<protein>
    <recommendedName>
        <fullName evidence="3">Tyrosine-protein kinase ephrin type A/B receptor-like domain-containing protein</fullName>
    </recommendedName>
</protein>
<dbReference type="SUPFAM" id="SSF57184">
    <property type="entry name" value="Growth factor receptor domain"/>
    <property type="match status" value="1"/>
</dbReference>
<feature type="compositionally biased region" description="Low complexity" evidence="1">
    <location>
        <begin position="75"/>
        <end position="85"/>
    </location>
</feature>
<dbReference type="InterPro" id="IPR011641">
    <property type="entry name" value="Tyr-kin_ephrin_A/B_rcpt-like"/>
</dbReference>
<feature type="compositionally biased region" description="Basic residues" evidence="1">
    <location>
        <begin position="45"/>
        <end position="74"/>
    </location>
</feature>
<dbReference type="Pfam" id="PF07699">
    <property type="entry name" value="Ephrin_rec_like"/>
    <property type="match status" value="1"/>
</dbReference>
<name>A0ABR1FKW8_AURAN</name>
<feature type="transmembrane region" description="Helical" evidence="2">
    <location>
        <begin position="1266"/>
        <end position="1289"/>
    </location>
</feature>
<comment type="caution">
    <text evidence="4">The sequence shown here is derived from an EMBL/GenBank/DDBJ whole genome shotgun (WGS) entry which is preliminary data.</text>
</comment>